<sequence length="178" mass="18878">LLSLCNNFSYVVMLSAAHDILKPTLEPKVALHFEMASKSNETDGLGCNPLSTGTILLADILPTLLIKVTAPFYMHKLSYNFRSILCVLLAFASFFMVAYSHALGLSLLGVACASASSGFGEITLLSFSAHFDKYVCSCSSGAAGVFGALSYAGLISAGVSPRNTILIMNVVPVLFIIR</sequence>
<dbReference type="eggNOG" id="KOG3880">
    <property type="taxonomic scope" value="Eukaryota"/>
</dbReference>
<keyword evidence="4 6" id="KW-1133">Transmembrane helix</keyword>
<accession>A7SXL1</accession>
<dbReference type="InParanoid" id="A7SXL1"/>
<evidence type="ECO:0000256" key="3">
    <source>
        <dbReference type="ARBA" id="ARBA00022692"/>
    </source>
</evidence>
<comment type="caution">
    <text evidence="6">Lacks conserved residue(s) required for the propagation of feature annotation.</text>
</comment>
<comment type="similarity">
    <text evidence="6">Belongs to the battenin family.</text>
</comment>
<dbReference type="GO" id="GO:0005773">
    <property type="term" value="C:vacuole"/>
    <property type="evidence" value="ECO:0000318"/>
    <property type="project" value="GO_Central"/>
</dbReference>
<feature type="non-terminal residue" evidence="7">
    <location>
        <position position="178"/>
    </location>
</feature>
<dbReference type="PANTHER" id="PTHR10981">
    <property type="entry name" value="BATTENIN"/>
    <property type="match status" value="1"/>
</dbReference>
<dbReference type="InterPro" id="IPR003492">
    <property type="entry name" value="Battenin_disease_Cln3"/>
</dbReference>
<dbReference type="GO" id="GO:0005765">
    <property type="term" value="C:lysosomal membrane"/>
    <property type="evidence" value="ECO:0007669"/>
    <property type="project" value="UniProtKB-SubCell"/>
</dbReference>
<evidence type="ECO:0000256" key="2">
    <source>
        <dbReference type="ARBA" id="ARBA00022448"/>
    </source>
</evidence>
<keyword evidence="8" id="KW-1185">Reference proteome</keyword>
<keyword evidence="2" id="KW-0813">Transport</keyword>
<evidence type="ECO:0000256" key="5">
    <source>
        <dbReference type="ARBA" id="ARBA00023136"/>
    </source>
</evidence>
<dbReference type="EMBL" id="DS469890">
    <property type="protein sequence ID" value="EDO31561.1"/>
    <property type="molecule type" value="Genomic_DNA"/>
</dbReference>
<dbReference type="AlphaFoldDB" id="A7SXL1"/>
<dbReference type="PhylomeDB" id="A7SXL1"/>
<dbReference type="Proteomes" id="UP000001593">
    <property type="component" value="Unassembled WGS sequence"/>
</dbReference>
<dbReference type="GO" id="GO:0012505">
    <property type="term" value="C:endomembrane system"/>
    <property type="evidence" value="ECO:0007669"/>
    <property type="project" value="UniProtKB-SubCell"/>
</dbReference>
<gene>
    <name evidence="7" type="ORF">NEMVEDRAFT_v1g136854</name>
</gene>
<feature type="transmembrane region" description="Helical" evidence="6">
    <location>
        <begin position="105"/>
        <end position="127"/>
    </location>
</feature>
<dbReference type="STRING" id="45351.A7SXL1"/>
<evidence type="ECO:0000313" key="8">
    <source>
        <dbReference type="Proteomes" id="UP000001593"/>
    </source>
</evidence>
<protein>
    <recommendedName>
        <fullName evidence="6">Battenin</fullName>
    </recommendedName>
</protein>
<dbReference type="Pfam" id="PF02487">
    <property type="entry name" value="CLN3"/>
    <property type="match status" value="1"/>
</dbReference>
<dbReference type="PRINTS" id="PR01315">
    <property type="entry name" value="BATTENIN"/>
</dbReference>
<evidence type="ECO:0000256" key="6">
    <source>
        <dbReference type="RuleBase" id="RU361113"/>
    </source>
</evidence>
<dbReference type="HOGENOM" id="CLU_107872_0_0_1"/>
<reference evidence="7 8" key="1">
    <citation type="journal article" date="2007" name="Science">
        <title>Sea anemone genome reveals ancestral eumetazoan gene repertoire and genomic organization.</title>
        <authorList>
            <person name="Putnam N.H."/>
            <person name="Srivastava M."/>
            <person name="Hellsten U."/>
            <person name="Dirks B."/>
            <person name="Chapman J."/>
            <person name="Salamov A."/>
            <person name="Terry A."/>
            <person name="Shapiro H."/>
            <person name="Lindquist E."/>
            <person name="Kapitonov V.V."/>
            <person name="Jurka J."/>
            <person name="Genikhovich G."/>
            <person name="Grigoriev I.V."/>
            <person name="Lucas S.M."/>
            <person name="Steele R.E."/>
            <person name="Finnerty J.R."/>
            <person name="Technau U."/>
            <person name="Martindale M.Q."/>
            <person name="Rokhsar D.S."/>
        </authorList>
    </citation>
    <scope>NUCLEOTIDE SEQUENCE [LARGE SCALE GENOMIC DNA]</scope>
    <source>
        <strain evidence="8">CH2 X CH6</strain>
    </source>
</reference>
<dbReference type="GO" id="GO:0051453">
    <property type="term" value="P:regulation of intracellular pH"/>
    <property type="evidence" value="ECO:0000318"/>
    <property type="project" value="GO_Central"/>
</dbReference>
<dbReference type="OMA" id="CITQLAS"/>
<dbReference type="PANTHER" id="PTHR10981:SF0">
    <property type="entry name" value="BATTENIN"/>
    <property type="match status" value="1"/>
</dbReference>
<keyword evidence="6" id="KW-0458">Lysosome</keyword>
<comment type="subcellular location">
    <subcellularLocation>
        <location evidence="1">Endomembrane system</location>
        <topology evidence="1">Multi-pass membrane protein</topology>
    </subcellularLocation>
    <subcellularLocation>
        <location evidence="6">Lysosome membrane</location>
        <topology evidence="6">Multi-pass membrane protein</topology>
    </subcellularLocation>
</comment>
<feature type="transmembrane region" description="Helical" evidence="6">
    <location>
        <begin position="79"/>
        <end position="99"/>
    </location>
</feature>
<keyword evidence="5 6" id="KW-0472">Membrane</keyword>
<feature type="transmembrane region" description="Helical" evidence="6">
    <location>
        <begin position="134"/>
        <end position="154"/>
    </location>
</feature>
<evidence type="ECO:0000256" key="1">
    <source>
        <dbReference type="ARBA" id="ARBA00004127"/>
    </source>
</evidence>
<name>A7SXL1_NEMVE</name>
<proteinExistence type="inferred from homology"/>
<keyword evidence="3 6" id="KW-0812">Transmembrane</keyword>
<organism evidence="7 8">
    <name type="scientific">Nematostella vectensis</name>
    <name type="common">Starlet sea anemone</name>
    <dbReference type="NCBI Taxonomy" id="45351"/>
    <lineage>
        <taxon>Eukaryota</taxon>
        <taxon>Metazoa</taxon>
        <taxon>Cnidaria</taxon>
        <taxon>Anthozoa</taxon>
        <taxon>Hexacorallia</taxon>
        <taxon>Actiniaria</taxon>
        <taxon>Edwardsiidae</taxon>
        <taxon>Nematostella</taxon>
    </lineage>
</organism>
<evidence type="ECO:0000256" key="4">
    <source>
        <dbReference type="ARBA" id="ARBA00022989"/>
    </source>
</evidence>
<evidence type="ECO:0000313" key="7">
    <source>
        <dbReference type="EMBL" id="EDO31561.1"/>
    </source>
</evidence>